<gene>
    <name evidence="2" type="primary">Necator_chrIII.g11467</name>
    <name evidence="2" type="ORF">RB195_010702</name>
</gene>
<evidence type="ECO:0000313" key="2">
    <source>
        <dbReference type="EMBL" id="KAK6743586.1"/>
    </source>
</evidence>
<dbReference type="Proteomes" id="UP001303046">
    <property type="component" value="Unassembled WGS sequence"/>
</dbReference>
<comment type="caution">
    <text evidence="2">The sequence shown here is derived from an EMBL/GenBank/DDBJ whole genome shotgun (WGS) entry which is preliminary data.</text>
</comment>
<reference evidence="2 3" key="1">
    <citation type="submission" date="2023-08" db="EMBL/GenBank/DDBJ databases">
        <title>A Necator americanus chromosomal reference genome.</title>
        <authorList>
            <person name="Ilik V."/>
            <person name="Petrzelkova K.J."/>
            <person name="Pardy F."/>
            <person name="Fuh T."/>
            <person name="Niatou-Singa F.S."/>
            <person name="Gouil Q."/>
            <person name="Baker L."/>
            <person name="Ritchie M.E."/>
            <person name="Jex A.R."/>
            <person name="Gazzola D."/>
            <person name="Li H."/>
            <person name="Toshio Fujiwara R."/>
            <person name="Zhan B."/>
            <person name="Aroian R.V."/>
            <person name="Pafco B."/>
            <person name="Schwarz E.M."/>
        </authorList>
    </citation>
    <scope>NUCLEOTIDE SEQUENCE [LARGE SCALE GENOMIC DNA]</scope>
    <source>
        <strain evidence="2 3">Aroian</strain>
        <tissue evidence="2">Whole animal</tissue>
    </source>
</reference>
<feature type="region of interest" description="Disordered" evidence="1">
    <location>
        <begin position="1"/>
        <end position="20"/>
    </location>
</feature>
<protein>
    <submittedName>
        <fullName evidence="2">Uncharacterized protein</fullName>
    </submittedName>
</protein>
<evidence type="ECO:0000256" key="1">
    <source>
        <dbReference type="SAM" id="MobiDB-lite"/>
    </source>
</evidence>
<evidence type="ECO:0000313" key="3">
    <source>
        <dbReference type="Proteomes" id="UP001303046"/>
    </source>
</evidence>
<name>A0ABR1CZ45_NECAM</name>
<dbReference type="EMBL" id="JAVFWL010000003">
    <property type="protein sequence ID" value="KAK6743586.1"/>
    <property type="molecule type" value="Genomic_DNA"/>
</dbReference>
<proteinExistence type="predicted"/>
<sequence length="178" mass="19521">MISVNPLEKARSACPSQSERNSALDDLDRCDIATLLHHLLPHLDSLEKAFQTLLERTAPNSSCVFCTVDENRDNHYAGTGPRLPDSDSKTAQATKLNLCLLLLNTAHDDKTAAAHEAAIQEVTTSSTPIVIVINKRSATHHPSSTHLHLAGLSSHNKHYREATIKSRQRTTYATPQTP</sequence>
<keyword evidence="3" id="KW-1185">Reference proteome</keyword>
<organism evidence="2 3">
    <name type="scientific">Necator americanus</name>
    <name type="common">Human hookworm</name>
    <dbReference type="NCBI Taxonomy" id="51031"/>
    <lineage>
        <taxon>Eukaryota</taxon>
        <taxon>Metazoa</taxon>
        <taxon>Ecdysozoa</taxon>
        <taxon>Nematoda</taxon>
        <taxon>Chromadorea</taxon>
        <taxon>Rhabditida</taxon>
        <taxon>Rhabditina</taxon>
        <taxon>Rhabditomorpha</taxon>
        <taxon>Strongyloidea</taxon>
        <taxon>Ancylostomatidae</taxon>
        <taxon>Bunostominae</taxon>
        <taxon>Necator</taxon>
    </lineage>
</organism>
<accession>A0ABR1CZ45</accession>